<organism evidence="3 4">
    <name type="scientific">Echinococcus multilocularis</name>
    <name type="common">Fox tapeworm</name>
    <dbReference type="NCBI Taxonomy" id="6211"/>
    <lineage>
        <taxon>Eukaryota</taxon>
        <taxon>Metazoa</taxon>
        <taxon>Spiralia</taxon>
        <taxon>Lophotrochozoa</taxon>
        <taxon>Platyhelminthes</taxon>
        <taxon>Cestoda</taxon>
        <taxon>Eucestoda</taxon>
        <taxon>Cyclophyllidea</taxon>
        <taxon>Taeniidae</taxon>
        <taxon>Echinococcus</taxon>
    </lineage>
</organism>
<dbReference type="EMBL" id="LN902831">
    <property type="protein sequence ID" value="CUT98528.1"/>
    <property type="molecule type" value="Genomic_DNA"/>
</dbReference>
<feature type="compositionally biased region" description="Basic and acidic residues" evidence="1">
    <location>
        <begin position="81"/>
        <end position="90"/>
    </location>
</feature>
<keyword evidence="4" id="KW-1185">Reference proteome</keyword>
<reference evidence="3" key="2">
    <citation type="submission" date="2015-11" db="EMBL/GenBank/DDBJ databases">
        <authorList>
            <person name="Zhang Y."/>
            <person name="Guo Z."/>
        </authorList>
    </citation>
    <scope>NUCLEOTIDE SEQUENCE</scope>
</reference>
<feature type="chain" id="PRO_5006624454" evidence="2">
    <location>
        <begin position="28"/>
        <end position="149"/>
    </location>
</feature>
<reference evidence="3" key="1">
    <citation type="journal article" date="2013" name="Nature">
        <title>The genomes of four tapeworm species reveal adaptations to parasitism.</title>
        <authorList>
            <person name="Tsai I.J."/>
            <person name="Zarowiecki M."/>
            <person name="Holroyd N."/>
            <person name="Garciarrubio A."/>
            <person name="Sanchez-Flores A."/>
            <person name="Brooks K.L."/>
            <person name="Tracey A."/>
            <person name="Bobes R.J."/>
            <person name="Fragoso G."/>
            <person name="Sciutto E."/>
            <person name="Aslett M."/>
            <person name="Beasley H."/>
            <person name="Bennett H.M."/>
            <person name="Cai J."/>
            <person name="Camicia F."/>
            <person name="Clark R."/>
            <person name="Cucher M."/>
            <person name="De Silva N."/>
            <person name="Day T.A."/>
            <person name="Deplazes P."/>
            <person name="Estrada K."/>
            <person name="Fernandez C."/>
            <person name="Holland P.W."/>
            <person name="Hou J."/>
            <person name="Hu S."/>
            <person name="Huckvale T."/>
            <person name="Hung S.S."/>
            <person name="Kamenetzky L."/>
            <person name="Keane J.A."/>
            <person name="Kiss F."/>
            <person name="Koziol U."/>
            <person name="Lambert O."/>
            <person name="Liu K."/>
            <person name="Luo X."/>
            <person name="Luo Y."/>
            <person name="Macchiaroli N."/>
            <person name="Nichol S."/>
            <person name="Paps J."/>
            <person name="Parkinson J."/>
            <person name="Pouchkina-Stantcheva N."/>
            <person name="Riddiford N."/>
            <person name="Rosenzvit M."/>
            <person name="Salinas G."/>
            <person name="Wasmuth J.D."/>
            <person name="Zamanian M."/>
            <person name="Zheng Y."/>
            <person name="Cai X."/>
            <person name="Soberon X."/>
            <person name="Olson P.D."/>
            <person name="Laclette J.P."/>
            <person name="Brehm K."/>
            <person name="Berriman M."/>
            <person name="Garciarrubio A."/>
            <person name="Bobes R.J."/>
            <person name="Fragoso G."/>
            <person name="Sanchez-Flores A."/>
            <person name="Estrada K."/>
            <person name="Cevallos M.A."/>
            <person name="Morett E."/>
            <person name="Gonzalez V."/>
            <person name="Portillo T."/>
            <person name="Ochoa-Leyva A."/>
            <person name="Jose M.V."/>
            <person name="Sciutto E."/>
            <person name="Landa A."/>
            <person name="Jimenez L."/>
            <person name="Valdes V."/>
            <person name="Carrero J.C."/>
            <person name="Larralde C."/>
            <person name="Morales-Montor J."/>
            <person name="Limon-Lason J."/>
            <person name="Soberon X."/>
            <person name="Laclette J.P."/>
        </authorList>
    </citation>
    <scope>NUCLEOTIDE SEQUENCE [LARGE SCALE GENOMIC DNA]</scope>
</reference>
<keyword evidence="3" id="KW-0808">Transferase</keyword>
<evidence type="ECO:0000256" key="1">
    <source>
        <dbReference type="SAM" id="MobiDB-lite"/>
    </source>
</evidence>
<dbReference type="Proteomes" id="UP000017246">
    <property type="component" value="Unassembled WGS sequence"/>
</dbReference>
<proteinExistence type="predicted"/>
<evidence type="ECO:0000313" key="4">
    <source>
        <dbReference type="Proteomes" id="UP000017246"/>
    </source>
</evidence>
<dbReference type="OrthoDB" id="10429929at2759"/>
<accession>A0A0S4MLM9</accession>
<feature type="signal peptide" evidence="2">
    <location>
        <begin position="1"/>
        <end position="27"/>
    </location>
</feature>
<keyword evidence="3" id="KW-0418">Kinase</keyword>
<evidence type="ECO:0000313" key="3">
    <source>
        <dbReference type="EMBL" id="CUT98528.1"/>
    </source>
</evidence>
<feature type="region of interest" description="Disordered" evidence="1">
    <location>
        <begin position="81"/>
        <end position="102"/>
    </location>
</feature>
<protein>
    <submittedName>
        <fullName evidence="3">Tyrosine protein kinase csk</fullName>
    </submittedName>
</protein>
<keyword evidence="2" id="KW-0732">Signal</keyword>
<dbReference type="AlphaFoldDB" id="A0A0S4MLM9"/>
<dbReference type="GO" id="GO:0016301">
    <property type="term" value="F:kinase activity"/>
    <property type="evidence" value="ECO:0007669"/>
    <property type="project" value="UniProtKB-KW"/>
</dbReference>
<sequence length="149" mass="16636">MGAILNASKHVTILCRLLAILLPLVCQQHRPLIDASISARAYMHKYVQLSFLALHGRSFEMAGDDCSEKQFNGNTHKHEAMVKKSTEGVSKDTPGTHPRSSTQARFNWKKATTLLVSASRFMEGVKKADERLSGTWKEMLVPSIDELKI</sequence>
<evidence type="ECO:0000256" key="2">
    <source>
        <dbReference type="SAM" id="SignalP"/>
    </source>
</evidence>
<name>A0A0S4MLM9_ECHMU</name>